<feature type="domain" description="Exonuclease VII large subunit C-terminal" evidence="7">
    <location>
        <begin position="124"/>
        <end position="324"/>
    </location>
</feature>
<comment type="function">
    <text evidence="5">Bidirectionally degrades single-stranded DNA into large acid-insoluble oligonucleotides, which are then degraded further into small acid-soluble oligonucleotides.</text>
</comment>
<dbReference type="GO" id="GO:0005737">
    <property type="term" value="C:cytoplasm"/>
    <property type="evidence" value="ECO:0007669"/>
    <property type="project" value="UniProtKB-SubCell"/>
</dbReference>
<keyword evidence="10" id="KW-1185">Reference proteome</keyword>
<dbReference type="GO" id="GO:0003676">
    <property type="term" value="F:nucleic acid binding"/>
    <property type="evidence" value="ECO:0007669"/>
    <property type="project" value="InterPro"/>
</dbReference>
<protein>
    <recommendedName>
        <fullName evidence="5">Exodeoxyribonuclease 7 large subunit</fullName>
        <ecNumber evidence="5">3.1.11.6</ecNumber>
    </recommendedName>
    <alternativeName>
        <fullName evidence="5">Exodeoxyribonuclease VII large subunit</fullName>
        <shortName evidence="5">Exonuclease VII large subunit</shortName>
    </alternativeName>
</protein>
<gene>
    <name evidence="5 9" type="primary">xseA</name>
    <name evidence="9" type="ORF">CLPU_17c00290</name>
</gene>
<dbReference type="InterPro" id="IPR020579">
    <property type="entry name" value="Exonuc_VII_lsu_C"/>
</dbReference>
<reference evidence="10" key="1">
    <citation type="submission" date="2015-07" db="EMBL/GenBank/DDBJ databases">
        <title>Draft genome sequence of the purine-degrading Gottschalkia purinilyticum DSM 1384 (formerly Clostridium purinilyticum).</title>
        <authorList>
            <person name="Poehlein A."/>
            <person name="Schiel-Bengelsdorf B."/>
            <person name="Bengelsdorf F.R."/>
            <person name="Daniel R."/>
            <person name="Duerre P."/>
        </authorList>
    </citation>
    <scope>NUCLEOTIDE SEQUENCE [LARGE SCALE GENOMIC DNA]</scope>
    <source>
        <strain evidence="10">DSM 1384</strain>
    </source>
</reference>
<name>A0A0L0W7B6_GOTPU</name>
<keyword evidence="1 5" id="KW-0963">Cytoplasm</keyword>
<dbReference type="GO" id="GO:0008855">
    <property type="term" value="F:exodeoxyribonuclease VII activity"/>
    <property type="evidence" value="ECO:0007669"/>
    <property type="project" value="UniProtKB-UniRule"/>
</dbReference>
<evidence type="ECO:0000256" key="3">
    <source>
        <dbReference type="ARBA" id="ARBA00022801"/>
    </source>
</evidence>
<feature type="domain" description="OB-fold nucleic acid binding" evidence="8">
    <location>
        <begin position="6"/>
        <end position="100"/>
    </location>
</feature>
<comment type="subcellular location">
    <subcellularLocation>
        <location evidence="5 6">Cytoplasm</location>
    </subcellularLocation>
</comment>
<dbReference type="InterPro" id="IPR025824">
    <property type="entry name" value="OB-fold_nuc-bd_dom"/>
</dbReference>
<dbReference type="PANTHER" id="PTHR30008">
    <property type="entry name" value="EXODEOXYRIBONUCLEASE 7 LARGE SUBUNIT"/>
    <property type="match status" value="1"/>
</dbReference>
<dbReference type="InterPro" id="IPR003753">
    <property type="entry name" value="Exonuc_VII_L"/>
</dbReference>
<dbReference type="EMBL" id="LGSS01000017">
    <property type="protein sequence ID" value="KNF07404.1"/>
    <property type="molecule type" value="Genomic_DNA"/>
</dbReference>
<evidence type="ECO:0000259" key="7">
    <source>
        <dbReference type="Pfam" id="PF02601"/>
    </source>
</evidence>
<keyword evidence="2 5" id="KW-0540">Nuclease</keyword>
<dbReference type="NCBIfam" id="TIGR00237">
    <property type="entry name" value="xseA"/>
    <property type="match status" value="1"/>
</dbReference>
<dbReference type="AlphaFoldDB" id="A0A0L0W7B6"/>
<dbReference type="HAMAP" id="MF_00378">
    <property type="entry name" value="Exonuc_7_L"/>
    <property type="match status" value="1"/>
</dbReference>
<dbReference type="STRING" id="1503.CLPU_17c00290"/>
<evidence type="ECO:0000256" key="5">
    <source>
        <dbReference type="HAMAP-Rule" id="MF_00378"/>
    </source>
</evidence>
<evidence type="ECO:0000256" key="6">
    <source>
        <dbReference type="RuleBase" id="RU004355"/>
    </source>
</evidence>
<dbReference type="GO" id="GO:0006308">
    <property type="term" value="P:DNA catabolic process"/>
    <property type="evidence" value="ECO:0007669"/>
    <property type="project" value="UniProtKB-UniRule"/>
</dbReference>
<comment type="caution">
    <text evidence="9">The sequence shown here is derived from an EMBL/GenBank/DDBJ whole genome shotgun (WGS) entry which is preliminary data.</text>
</comment>
<dbReference type="Pfam" id="PF13742">
    <property type="entry name" value="tRNA_anti_2"/>
    <property type="match status" value="1"/>
</dbReference>
<evidence type="ECO:0000313" key="10">
    <source>
        <dbReference type="Proteomes" id="UP000037267"/>
    </source>
</evidence>
<dbReference type="PATRIC" id="fig|1503.3.peg.709"/>
<dbReference type="PANTHER" id="PTHR30008:SF0">
    <property type="entry name" value="EXODEOXYRIBONUCLEASE 7 LARGE SUBUNIT"/>
    <property type="match status" value="1"/>
</dbReference>
<accession>A0A0L0W7B6</accession>
<evidence type="ECO:0000256" key="1">
    <source>
        <dbReference type="ARBA" id="ARBA00022490"/>
    </source>
</evidence>
<comment type="subunit">
    <text evidence="5">Heterooligomer composed of large and small subunits.</text>
</comment>
<comment type="catalytic activity">
    <reaction evidence="5 6">
        <text>Exonucleolytic cleavage in either 5'- to 3'- or 3'- to 5'-direction to yield nucleoside 5'-phosphates.</text>
        <dbReference type="EC" id="3.1.11.6"/>
    </reaction>
</comment>
<dbReference type="OrthoDB" id="9802795at2"/>
<sequence>MDIKPLKVSELNQYIKRILISDPILYNINVEGEISNFKHHYNGNVYFTLKDKDSKLKCIIFEETYEEIEFVPKDGMEVVLTGYISVYDREGTYQLHVKNIKPKGIGYLYEEFEKLKKELRKEGLFDEANKKKLPFLPRKIGVITSITGAAIKDIINNIKRRSPMINILIYPVLVQGKNASKDICGALEYFNERDDIDVIILGRGGGSIEELWSFNEENVARSIFKSKIPIISAVGHETDFTISDFVSDVRASTPSVAAEISAPLKDDLNSKLSYLLVSLVNYQDNLMNMKKEHVQLLGNTVLDKSPFHAIKSDRECLNSLLSKLIVSIELKKKDTNIKLESLGERMHALSPLSVLNRGYAFIQNKEGKVIKSVEEIEKQEVLELKLRDGKIGVTVNDIIEKEGNQ</sequence>
<dbReference type="GO" id="GO:0009318">
    <property type="term" value="C:exodeoxyribonuclease VII complex"/>
    <property type="evidence" value="ECO:0007669"/>
    <property type="project" value="UniProtKB-UniRule"/>
</dbReference>
<proteinExistence type="inferred from homology"/>
<evidence type="ECO:0000259" key="8">
    <source>
        <dbReference type="Pfam" id="PF13742"/>
    </source>
</evidence>
<keyword evidence="4 5" id="KW-0269">Exonuclease</keyword>
<dbReference type="RefSeq" id="WP_050356246.1">
    <property type="nucleotide sequence ID" value="NZ_LGSS01000017.1"/>
</dbReference>
<keyword evidence="3 5" id="KW-0378">Hydrolase</keyword>
<evidence type="ECO:0000256" key="4">
    <source>
        <dbReference type="ARBA" id="ARBA00022839"/>
    </source>
</evidence>
<evidence type="ECO:0000313" key="9">
    <source>
        <dbReference type="EMBL" id="KNF07404.1"/>
    </source>
</evidence>
<evidence type="ECO:0000256" key="2">
    <source>
        <dbReference type="ARBA" id="ARBA00022722"/>
    </source>
</evidence>
<dbReference type="Proteomes" id="UP000037267">
    <property type="component" value="Unassembled WGS sequence"/>
</dbReference>
<dbReference type="Pfam" id="PF02601">
    <property type="entry name" value="Exonuc_VII_L"/>
    <property type="match status" value="1"/>
</dbReference>
<dbReference type="EC" id="3.1.11.6" evidence="5"/>
<comment type="similarity">
    <text evidence="5 6">Belongs to the XseA family.</text>
</comment>
<dbReference type="CDD" id="cd04489">
    <property type="entry name" value="ExoVII_LU_OBF"/>
    <property type="match status" value="1"/>
</dbReference>
<organism evidence="9 10">
    <name type="scientific">Gottschalkia purinilytica</name>
    <name type="common">Clostridium purinilyticum</name>
    <dbReference type="NCBI Taxonomy" id="1503"/>
    <lineage>
        <taxon>Bacteria</taxon>
        <taxon>Bacillati</taxon>
        <taxon>Bacillota</taxon>
        <taxon>Tissierellia</taxon>
        <taxon>Tissierellales</taxon>
        <taxon>Gottschalkiaceae</taxon>
        <taxon>Gottschalkia</taxon>
    </lineage>
</organism>